<accession>A0AAW0G191</accession>
<proteinExistence type="predicted"/>
<organism evidence="1 2">
    <name type="scientific">Cerrena zonata</name>
    <dbReference type="NCBI Taxonomy" id="2478898"/>
    <lineage>
        <taxon>Eukaryota</taxon>
        <taxon>Fungi</taxon>
        <taxon>Dikarya</taxon>
        <taxon>Basidiomycota</taxon>
        <taxon>Agaricomycotina</taxon>
        <taxon>Agaricomycetes</taxon>
        <taxon>Polyporales</taxon>
        <taxon>Cerrenaceae</taxon>
        <taxon>Cerrena</taxon>
    </lineage>
</organism>
<name>A0AAW0G191_9APHY</name>
<dbReference type="EMBL" id="JASBNA010000021">
    <property type="protein sequence ID" value="KAK7685129.1"/>
    <property type="molecule type" value="Genomic_DNA"/>
</dbReference>
<evidence type="ECO:0000313" key="1">
    <source>
        <dbReference type="EMBL" id="KAK7685129.1"/>
    </source>
</evidence>
<gene>
    <name evidence="1" type="ORF">QCA50_011492</name>
</gene>
<evidence type="ECO:0000313" key="2">
    <source>
        <dbReference type="Proteomes" id="UP001385951"/>
    </source>
</evidence>
<protein>
    <submittedName>
        <fullName evidence="1">Uncharacterized protein</fullName>
    </submittedName>
</protein>
<keyword evidence="2" id="KW-1185">Reference proteome</keyword>
<sequence length="414" mass="47882">MHFVHCWDTQISGVFENSSHYGAASVRCISDYHQQLQYREEGTRDHSYRIDDLQQCLITKLEVFKYNSLHDHEHELVLAHIEYNNGEKTQRQYFRLERDSNPASFRRRTRSPHVQVGLHRESGDTDTRRGGVKNDWIILHADLGKPEPDLKLKGNSHLCYTVSFSGPDYPTILDLSSAARMLSDVAPHYIAFDHMCYWFSHNLCRVLSLGRRYQIKMKAQDAGHWKGVPVINGFGQLILAAFMPAASDARDLEEARQNTTVVDGDSSLESISPIFSKGCFTHSEQIIEMWKRYRGVFEQMVNNIQAGDNCRLDKRRRLMIEETAIYHAKADLNIEAVGMSGQEKELYGQIQVLVNKLQANPDIAESRELLEAWDMCKQRFRELEGQRAENRYQLTRAKLAIEAVQQRQKEARMF</sequence>
<dbReference type="AlphaFoldDB" id="A0AAW0G191"/>
<dbReference type="Proteomes" id="UP001385951">
    <property type="component" value="Unassembled WGS sequence"/>
</dbReference>
<reference evidence="1 2" key="1">
    <citation type="submission" date="2022-09" db="EMBL/GenBank/DDBJ databases">
        <authorList>
            <person name="Palmer J.M."/>
        </authorList>
    </citation>
    <scope>NUCLEOTIDE SEQUENCE [LARGE SCALE GENOMIC DNA]</scope>
    <source>
        <strain evidence="1 2">DSM 7382</strain>
    </source>
</reference>
<comment type="caution">
    <text evidence="1">The sequence shown here is derived from an EMBL/GenBank/DDBJ whole genome shotgun (WGS) entry which is preliminary data.</text>
</comment>